<keyword evidence="2" id="KW-0479">Metal-binding</keyword>
<proteinExistence type="predicted"/>
<evidence type="ECO:0000313" key="6">
    <source>
        <dbReference type="EMBL" id="NMJ44158.1"/>
    </source>
</evidence>
<dbReference type="PANTHER" id="PTHR46491:SF3">
    <property type="entry name" value="CDGSH IRON-SULFUR DOMAIN-CONTAINING PROTEIN 3, MITOCHONDRIAL"/>
    <property type="match status" value="1"/>
</dbReference>
<evidence type="ECO:0000256" key="3">
    <source>
        <dbReference type="ARBA" id="ARBA00023004"/>
    </source>
</evidence>
<dbReference type="InterPro" id="IPR018967">
    <property type="entry name" value="FeS-contain_CDGSH-typ"/>
</dbReference>
<dbReference type="GO" id="GO:0051537">
    <property type="term" value="F:2 iron, 2 sulfur cluster binding"/>
    <property type="evidence" value="ECO:0007669"/>
    <property type="project" value="UniProtKB-KW"/>
</dbReference>
<keyword evidence="4" id="KW-0411">Iron-sulfur</keyword>
<evidence type="ECO:0000256" key="4">
    <source>
        <dbReference type="ARBA" id="ARBA00023014"/>
    </source>
</evidence>
<evidence type="ECO:0000259" key="5">
    <source>
        <dbReference type="SMART" id="SM00704"/>
    </source>
</evidence>
<dbReference type="Proteomes" id="UP000548582">
    <property type="component" value="Unassembled WGS sequence"/>
</dbReference>
<dbReference type="InterPro" id="IPR016548">
    <property type="entry name" value="UCP009180"/>
</dbReference>
<sequence length="243" mass="26761">MGEPKDVSVQQGSVQSDPSISVEIVEDGPYRVRGALPLHTQEIVRNEEGRSWSYRQGRAYPVKDGTMLCRCGHSRKKPFCDGSHKTAGVDLAETASFEPMLQEAEEIDGPRYSLTDNERYCAFARFCDNGQRIWNEVRIEGEEHARLAIYMAHQCPAGRLLVWDRSTGNPVEEPLTASLSLIQDPGAGVSGPLVLRGGVRVQSASGESYEVRNRQALCRCGASSNKPFCDGSHASTKFRDGLE</sequence>
<dbReference type="RefSeq" id="WP_170056342.1">
    <property type="nucleotide sequence ID" value="NZ_JABBKX010000012.1"/>
</dbReference>
<keyword evidence="1" id="KW-0001">2Fe-2S</keyword>
<reference evidence="6 7" key="1">
    <citation type="submission" date="2020-03" db="EMBL/GenBank/DDBJ databases">
        <authorList>
            <person name="Sun Q."/>
        </authorList>
    </citation>
    <scope>NUCLEOTIDE SEQUENCE [LARGE SCALE GENOMIC DNA]</scope>
    <source>
        <strain evidence="6 7">JC162</strain>
    </source>
</reference>
<keyword evidence="3" id="KW-0408">Iron</keyword>
<dbReference type="Pfam" id="PF09360">
    <property type="entry name" value="zf-CDGSH"/>
    <property type="match status" value="2"/>
</dbReference>
<name>A0A848ELC8_9PROT</name>
<dbReference type="PIRSF" id="PIRSF009180">
    <property type="entry name" value="UCP009180"/>
    <property type="match status" value="1"/>
</dbReference>
<dbReference type="InterPro" id="IPR042216">
    <property type="entry name" value="MitoNEET_CISD"/>
</dbReference>
<keyword evidence="7" id="KW-1185">Reference proteome</keyword>
<dbReference type="AlphaFoldDB" id="A0A848ELC8"/>
<comment type="caution">
    <text evidence="6">The sequence shown here is derived from an EMBL/GenBank/DDBJ whole genome shotgun (WGS) entry which is preliminary data.</text>
</comment>
<protein>
    <submittedName>
        <fullName evidence="6">CDGSH iron-sulfur domain-containing protein</fullName>
    </submittedName>
</protein>
<evidence type="ECO:0000256" key="2">
    <source>
        <dbReference type="ARBA" id="ARBA00022723"/>
    </source>
</evidence>
<dbReference type="InterPro" id="IPR052950">
    <property type="entry name" value="CISD"/>
</dbReference>
<evidence type="ECO:0000313" key="7">
    <source>
        <dbReference type="Proteomes" id="UP000548582"/>
    </source>
</evidence>
<feature type="domain" description="Iron-binding zinc finger CDGSH type" evidence="5">
    <location>
        <begin position="56"/>
        <end position="90"/>
    </location>
</feature>
<feature type="domain" description="Iron-binding zinc finger CDGSH type" evidence="5">
    <location>
        <begin position="202"/>
        <end position="239"/>
    </location>
</feature>
<dbReference type="GO" id="GO:0046872">
    <property type="term" value="F:metal ion binding"/>
    <property type="evidence" value="ECO:0007669"/>
    <property type="project" value="UniProtKB-KW"/>
</dbReference>
<evidence type="ECO:0000256" key="1">
    <source>
        <dbReference type="ARBA" id="ARBA00022714"/>
    </source>
</evidence>
<dbReference type="SMART" id="SM00704">
    <property type="entry name" value="ZnF_CDGSH"/>
    <property type="match status" value="2"/>
</dbReference>
<dbReference type="PANTHER" id="PTHR46491">
    <property type="entry name" value="CDGSH IRON SULFUR DOMAIN PROTEIN HOMOLOG"/>
    <property type="match status" value="1"/>
</dbReference>
<dbReference type="EMBL" id="JABBKX010000012">
    <property type="protein sequence ID" value="NMJ44158.1"/>
    <property type="molecule type" value="Genomic_DNA"/>
</dbReference>
<accession>A0A848ELC8</accession>
<gene>
    <name evidence="6" type="ORF">GWK16_23120</name>
</gene>
<dbReference type="Gene3D" id="3.40.5.90">
    <property type="entry name" value="CDGSH iron-sulfur domain, mitoNEET-type"/>
    <property type="match status" value="2"/>
</dbReference>
<organism evidence="6 7">
    <name type="scientific">Neoroseomonas marina</name>
    <dbReference type="NCBI Taxonomy" id="1232220"/>
    <lineage>
        <taxon>Bacteria</taxon>
        <taxon>Pseudomonadati</taxon>
        <taxon>Pseudomonadota</taxon>
        <taxon>Alphaproteobacteria</taxon>
        <taxon>Acetobacterales</taxon>
        <taxon>Acetobacteraceae</taxon>
        <taxon>Neoroseomonas</taxon>
    </lineage>
</organism>
<dbReference type="GO" id="GO:0005737">
    <property type="term" value="C:cytoplasm"/>
    <property type="evidence" value="ECO:0007669"/>
    <property type="project" value="UniProtKB-ARBA"/>
</dbReference>